<accession>A0A8S3XNS3</accession>
<proteinExistence type="predicted"/>
<evidence type="ECO:0000313" key="2">
    <source>
        <dbReference type="EMBL" id="CAG5024737.1"/>
    </source>
</evidence>
<comment type="caution">
    <text evidence="2">The sequence shown here is derived from an EMBL/GenBank/DDBJ whole genome shotgun (WGS) entry which is preliminary data.</text>
</comment>
<sequence length="78" mass="8497">MSDNDENSDCSPGWTTKKRSAMSSPAAAYASAEKETSNDDTGTSNSTSSVMEKELNKAIEKSKTKTYPRSVKKKEDNI</sequence>
<name>A0A8S3XNS3_PARAO</name>
<evidence type="ECO:0000256" key="1">
    <source>
        <dbReference type="SAM" id="MobiDB-lite"/>
    </source>
</evidence>
<organism evidence="2 3">
    <name type="scientific">Parnassius apollo</name>
    <name type="common">Apollo butterfly</name>
    <name type="synonym">Papilio apollo</name>
    <dbReference type="NCBI Taxonomy" id="110799"/>
    <lineage>
        <taxon>Eukaryota</taxon>
        <taxon>Metazoa</taxon>
        <taxon>Ecdysozoa</taxon>
        <taxon>Arthropoda</taxon>
        <taxon>Hexapoda</taxon>
        <taxon>Insecta</taxon>
        <taxon>Pterygota</taxon>
        <taxon>Neoptera</taxon>
        <taxon>Endopterygota</taxon>
        <taxon>Lepidoptera</taxon>
        <taxon>Glossata</taxon>
        <taxon>Ditrysia</taxon>
        <taxon>Papilionoidea</taxon>
        <taxon>Papilionidae</taxon>
        <taxon>Parnassiinae</taxon>
        <taxon>Parnassini</taxon>
        <taxon>Parnassius</taxon>
        <taxon>Parnassius</taxon>
    </lineage>
</organism>
<gene>
    <name evidence="2" type="ORF">PAPOLLO_LOCUS18195</name>
</gene>
<feature type="compositionally biased region" description="Low complexity" evidence="1">
    <location>
        <begin position="21"/>
        <end position="31"/>
    </location>
</feature>
<feature type="compositionally biased region" description="Basic and acidic residues" evidence="1">
    <location>
        <begin position="51"/>
        <end position="63"/>
    </location>
</feature>
<protein>
    <submittedName>
        <fullName evidence="2">(apollo) hypothetical protein</fullName>
    </submittedName>
</protein>
<evidence type="ECO:0000313" key="3">
    <source>
        <dbReference type="Proteomes" id="UP000691718"/>
    </source>
</evidence>
<keyword evidence="3" id="KW-1185">Reference proteome</keyword>
<reference evidence="2" key="1">
    <citation type="submission" date="2021-04" db="EMBL/GenBank/DDBJ databases">
        <authorList>
            <person name="Tunstrom K."/>
        </authorList>
    </citation>
    <scope>NUCLEOTIDE SEQUENCE</scope>
</reference>
<dbReference type="EMBL" id="CAJQZP010001166">
    <property type="protein sequence ID" value="CAG5024737.1"/>
    <property type="molecule type" value="Genomic_DNA"/>
</dbReference>
<feature type="compositionally biased region" description="Low complexity" evidence="1">
    <location>
        <begin position="39"/>
        <end position="49"/>
    </location>
</feature>
<dbReference type="AlphaFoldDB" id="A0A8S3XNS3"/>
<feature type="region of interest" description="Disordered" evidence="1">
    <location>
        <begin position="1"/>
        <end position="78"/>
    </location>
</feature>
<dbReference type="Proteomes" id="UP000691718">
    <property type="component" value="Unassembled WGS sequence"/>
</dbReference>